<reference evidence="4" key="1">
    <citation type="journal article" date="2019" name="Int. J. Syst. Evol. Microbiol.">
        <title>The Global Catalogue of Microorganisms (GCM) 10K type strain sequencing project: providing services to taxonomists for standard genome sequencing and annotation.</title>
        <authorList>
            <consortium name="The Broad Institute Genomics Platform"/>
            <consortium name="The Broad Institute Genome Sequencing Center for Infectious Disease"/>
            <person name="Wu L."/>
            <person name="Ma J."/>
        </authorList>
    </citation>
    <scope>NUCLEOTIDE SEQUENCE [LARGE SCALE GENOMIC DNA]</scope>
    <source>
        <strain evidence="4">KCTC 22814</strain>
    </source>
</reference>
<evidence type="ECO:0000313" key="3">
    <source>
        <dbReference type="EMBL" id="MFD2968417.1"/>
    </source>
</evidence>
<proteinExistence type="inferred from homology"/>
<dbReference type="CDD" id="cd00293">
    <property type="entry name" value="USP-like"/>
    <property type="match status" value="1"/>
</dbReference>
<dbReference type="PANTHER" id="PTHR46268:SF6">
    <property type="entry name" value="UNIVERSAL STRESS PROTEIN UP12"/>
    <property type="match status" value="1"/>
</dbReference>
<dbReference type="Proteomes" id="UP001597525">
    <property type="component" value="Unassembled WGS sequence"/>
</dbReference>
<evidence type="ECO:0000256" key="1">
    <source>
        <dbReference type="ARBA" id="ARBA00008791"/>
    </source>
</evidence>
<dbReference type="PANTHER" id="PTHR46268">
    <property type="entry name" value="STRESS RESPONSE PROTEIN NHAX"/>
    <property type="match status" value="1"/>
</dbReference>
<protein>
    <submittedName>
        <fullName evidence="3">Universal stress protein</fullName>
    </submittedName>
</protein>
<comment type="caution">
    <text evidence="3">The sequence shown here is derived from an EMBL/GenBank/DDBJ whole genome shotgun (WGS) entry which is preliminary data.</text>
</comment>
<evidence type="ECO:0000313" key="4">
    <source>
        <dbReference type="Proteomes" id="UP001597525"/>
    </source>
</evidence>
<dbReference type="EMBL" id="JBHUPB010000008">
    <property type="protein sequence ID" value="MFD2968417.1"/>
    <property type="molecule type" value="Genomic_DNA"/>
</dbReference>
<accession>A0ABW6BHU7</accession>
<gene>
    <name evidence="3" type="ORF">ACFS7Y_13535</name>
</gene>
<feature type="domain" description="UspA" evidence="2">
    <location>
        <begin position="1"/>
        <end position="141"/>
    </location>
</feature>
<dbReference type="InterPro" id="IPR006015">
    <property type="entry name" value="Universal_stress_UspA"/>
</dbReference>
<organism evidence="3 4">
    <name type="scientific">Sphingobacterium bambusae</name>
    <dbReference type="NCBI Taxonomy" id="662858"/>
    <lineage>
        <taxon>Bacteria</taxon>
        <taxon>Pseudomonadati</taxon>
        <taxon>Bacteroidota</taxon>
        <taxon>Sphingobacteriia</taxon>
        <taxon>Sphingobacteriales</taxon>
        <taxon>Sphingobacteriaceae</taxon>
        <taxon>Sphingobacterium</taxon>
    </lineage>
</organism>
<dbReference type="RefSeq" id="WP_320185597.1">
    <property type="nucleotide sequence ID" value="NZ_CP138332.1"/>
</dbReference>
<feature type="domain" description="UspA" evidence="2">
    <location>
        <begin position="166"/>
        <end position="275"/>
    </location>
</feature>
<name>A0ABW6BHU7_9SPHI</name>
<dbReference type="PRINTS" id="PR01438">
    <property type="entry name" value="UNVRSLSTRESS"/>
</dbReference>
<keyword evidence="4" id="KW-1185">Reference proteome</keyword>
<dbReference type="InterPro" id="IPR014729">
    <property type="entry name" value="Rossmann-like_a/b/a_fold"/>
</dbReference>
<dbReference type="Pfam" id="PF00582">
    <property type="entry name" value="Usp"/>
    <property type="match status" value="2"/>
</dbReference>
<evidence type="ECO:0000259" key="2">
    <source>
        <dbReference type="Pfam" id="PF00582"/>
    </source>
</evidence>
<comment type="similarity">
    <text evidence="1">Belongs to the universal stress protein A family.</text>
</comment>
<dbReference type="InterPro" id="IPR006016">
    <property type="entry name" value="UspA"/>
</dbReference>
<dbReference type="Gene3D" id="3.40.50.620">
    <property type="entry name" value="HUPs"/>
    <property type="match status" value="2"/>
</dbReference>
<sequence length="283" mass="31686">MKKLLVPTDFSDNAFLAAQYAAELCRKHKYSLHIIHFYTASSSAFADNELTEETEHTGVLKADITIKAWAERLKQQYPTVLISFHNERGLLDEALAKEASRDGYAAIVMGTTGATADKNIFWGSNTALVTTKSPIPVIAIPNRPFAVDVQKVGLLTNFNQEELLTLQEFAHTFKETFDLSLIHVFKESESASSIHDRLDSWSFNVEEFSAVRHIEKLVAPVVKDDKDLDTIPEVVAQLIEENHIDMILVSKSRKTFIERLFTGSVSKAIALDLQKPAFFGKTI</sequence>
<dbReference type="SUPFAM" id="SSF52402">
    <property type="entry name" value="Adenine nucleotide alpha hydrolases-like"/>
    <property type="match status" value="2"/>
</dbReference>